<feature type="coiled-coil region" evidence="1">
    <location>
        <begin position="367"/>
        <end position="437"/>
    </location>
</feature>
<accession>A0A0S4JPJ3</accession>
<feature type="compositionally biased region" description="Low complexity" evidence="2">
    <location>
        <begin position="1290"/>
        <end position="1301"/>
    </location>
</feature>
<dbReference type="OrthoDB" id="273821at2759"/>
<feature type="region of interest" description="Disordered" evidence="2">
    <location>
        <begin position="499"/>
        <end position="520"/>
    </location>
</feature>
<gene>
    <name evidence="3" type="ORF">BSAL_42910</name>
</gene>
<sequence>MSTQMQSRGWSVGTANHLADATAIMHAQIAKATARGLSVARVAETGATMDDSPQYSASGFRIKFASADAVARLIVVDCFAHEPLEEVVRHIRLLDAQYKLNTIICFLTTPRPTEGQGFVIAPSQLLTLADAYDTGVDLVIPTHFDQSVVEFLTEVFLSSSGRYMKGGGTSATTSIGDDVELLTNPKFVVRRNGRNQHPGQQLHNTKDVTGGVPNLEGFAVTSRKIGLDEDRLEEEVSEAQRREEKKRELKRQFLLQREKAANVIDTNPEYISLLSKYEICLRQLSSNKEKIADLNATIETMNGEKENLRQTIADEQAETERLKELLSAYQSREDSTGKERGTPAFHNQLVQREQRIAVLEKESVGFKAKYEATKKQLDDTAARLERINKENDEAKRHIINLNKRFENRLRALGVTGVIDLDEEVHKQNEQVNALKQDVYKWTRRTTVMRLRMEAKEVDHMEQHDVDGFGRTAGAIIGGFTQMMSKDQMRELLNARKAATYSTPRQGSLSASPPKDLLGLTPPLQSTSFSVTPQELPIIGKLPPRQQDESRMSVVSVGSDPSGSAETDVPSFLTAFGGMSALQFNDMTAPTTNNDRELCDLLVEEASKAVSEGDAVISSVKDQNKMFAEMRQKQQAENIGLGKIRASSMFADPQLARRRLSPAVVSPPSEAAIKWATNNTTQRAEETLTSLQSISDRIGAELAALVQSAELANRNEEQNRKHLDVAVHDFMHLSRAAPVPTYEAVLQKLRSYTAGEVQKRERNLASGTLRAEELERVASEFARWQVILDEVDEKLSSFARSRESGSTDQRRREQLEQQLDVLEAKAMRLIPELTVTRDPSNYVATQKEIFVLRRELKKLPGGRLKIKRGALSPRSPPALNASIALGMGASLGAAAAAGLMDSTSSTGSGGSSQPTGPAADEPLSILDVAEKALTAHLEATRIATADPEAPRHAVHRRSTALVGELQSLQSVMAQSGALLESSFQSVELGRQAAANLNTSAHDAEVDTNEKPFSTPDRETPLSPPKAHHAMFAPGTPGVAGAPTANNGAMHNVAADMLQRFRSYSVVKKGQLNHSGGSTASSYNAATVSSSNNTMGLRDLVGGIRTMVQAKLDAAQESVQQISQQVRDDVKGVLGETSAFGELNFRHIEALFEQTKDINTPTVLYQLILVYHRDVVRLLRQLRKRTSLTSVNIIDAHHLQKQLLKENRPLTKSQADNIPFILSVDAAQVARFADYFERETEMLVKEGISRLQRHVEEVSAKNLNVDIKSLHVAEHHRARSTSISDGAPTAVQSPQTTSLPTSTKVSRRPSMDTRGSKELAALPLKQHGGLSDELSFAIPAESVQTASSNVSPVDANAVARGAHPSHRGKYHVDVPQASSSHQLQPFPTHEPLSARRPSADEVQQSTALLLGVDQQQQHVVNNARLKQLVASAMRIGTPRLPASGAQQAVLSTTLFGSAPMDPHYNNGELVDPQSVIYLPRTPAISQPSRPAMARKHELTTSRQRLIDDAMHRIMMHSAGNSGGGAAQLPHLPDWSSRIPPPSRQRMLQQQQQQQPHGQGIK</sequence>
<dbReference type="Gene3D" id="1.10.287.1490">
    <property type="match status" value="1"/>
</dbReference>
<evidence type="ECO:0000313" key="3">
    <source>
        <dbReference type="EMBL" id="CUG93444.1"/>
    </source>
</evidence>
<dbReference type="EMBL" id="CYKH01002155">
    <property type="protein sequence ID" value="CUG93444.1"/>
    <property type="molecule type" value="Genomic_DNA"/>
</dbReference>
<feature type="coiled-coil region" evidence="1">
    <location>
        <begin position="284"/>
        <end position="332"/>
    </location>
</feature>
<feature type="coiled-coil region" evidence="1">
    <location>
        <begin position="804"/>
        <end position="831"/>
    </location>
</feature>
<feature type="region of interest" description="Disordered" evidence="2">
    <location>
        <begin position="1276"/>
        <end position="1312"/>
    </location>
</feature>
<evidence type="ECO:0000256" key="2">
    <source>
        <dbReference type="SAM" id="MobiDB-lite"/>
    </source>
</evidence>
<dbReference type="VEuPathDB" id="TriTrypDB:BSAL_42910"/>
<feature type="compositionally biased region" description="Polar residues" evidence="2">
    <location>
        <begin position="499"/>
        <end position="510"/>
    </location>
</feature>
<name>A0A0S4JPJ3_BODSA</name>
<feature type="region of interest" description="Disordered" evidence="2">
    <location>
        <begin position="899"/>
        <end position="919"/>
    </location>
</feature>
<feature type="region of interest" description="Disordered" evidence="2">
    <location>
        <begin position="1357"/>
        <end position="1395"/>
    </location>
</feature>
<dbReference type="GO" id="GO:0051015">
    <property type="term" value="F:actin filament binding"/>
    <property type="evidence" value="ECO:0007669"/>
    <property type="project" value="TreeGrafter"/>
</dbReference>
<reference evidence="4" key="1">
    <citation type="submission" date="2015-09" db="EMBL/GenBank/DDBJ databases">
        <authorList>
            <consortium name="Pathogen Informatics"/>
        </authorList>
    </citation>
    <scope>NUCLEOTIDE SEQUENCE [LARGE SCALE GENOMIC DNA]</scope>
    <source>
        <strain evidence="4">Lake Konstanz</strain>
    </source>
</reference>
<feature type="compositionally biased region" description="Polar residues" evidence="2">
    <location>
        <begin position="1374"/>
        <end position="1383"/>
    </location>
</feature>
<keyword evidence="4" id="KW-1185">Reference proteome</keyword>
<evidence type="ECO:0000313" key="4">
    <source>
        <dbReference type="Proteomes" id="UP000051952"/>
    </source>
</evidence>
<dbReference type="GO" id="GO:0016460">
    <property type="term" value="C:myosin II complex"/>
    <property type="evidence" value="ECO:0007669"/>
    <property type="project" value="TreeGrafter"/>
</dbReference>
<dbReference type="PANTHER" id="PTHR45615:SF40">
    <property type="entry name" value="MYOSIN HEAVY CHAIN, NON-MUSCLE"/>
    <property type="match status" value="1"/>
</dbReference>
<proteinExistence type="predicted"/>
<dbReference type="GO" id="GO:0000146">
    <property type="term" value="F:microfilament motor activity"/>
    <property type="evidence" value="ECO:0007669"/>
    <property type="project" value="TreeGrafter"/>
</dbReference>
<keyword evidence="1" id="KW-0175">Coiled coil</keyword>
<dbReference type="PANTHER" id="PTHR45615">
    <property type="entry name" value="MYOSIN HEAVY CHAIN, NON-MUSCLE"/>
    <property type="match status" value="1"/>
</dbReference>
<feature type="compositionally biased region" description="Basic and acidic residues" evidence="2">
    <location>
        <begin position="1000"/>
        <end position="1018"/>
    </location>
</feature>
<dbReference type="GO" id="GO:0032982">
    <property type="term" value="C:myosin filament"/>
    <property type="evidence" value="ECO:0007669"/>
    <property type="project" value="TreeGrafter"/>
</dbReference>
<protein>
    <submittedName>
        <fullName evidence="3">Uncharacterized protein</fullName>
    </submittedName>
</protein>
<evidence type="ECO:0000256" key="1">
    <source>
        <dbReference type="SAM" id="Coils"/>
    </source>
</evidence>
<organism evidence="3 4">
    <name type="scientific">Bodo saltans</name>
    <name type="common">Flagellated protozoan</name>
    <dbReference type="NCBI Taxonomy" id="75058"/>
    <lineage>
        <taxon>Eukaryota</taxon>
        <taxon>Discoba</taxon>
        <taxon>Euglenozoa</taxon>
        <taxon>Kinetoplastea</taxon>
        <taxon>Metakinetoplastina</taxon>
        <taxon>Eubodonida</taxon>
        <taxon>Bodonidae</taxon>
        <taxon>Bodo</taxon>
    </lineage>
</organism>
<feature type="region of interest" description="Disordered" evidence="2">
    <location>
        <begin position="997"/>
        <end position="1023"/>
    </location>
</feature>
<feature type="region of interest" description="Disordered" evidence="2">
    <location>
        <begin position="1514"/>
        <end position="1559"/>
    </location>
</feature>
<dbReference type="Proteomes" id="UP000051952">
    <property type="component" value="Unassembled WGS sequence"/>
</dbReference>
<dbReference type="GO" id="GO:0005737">
    <property type="term" value="C:cytoplasm"/>
    <property type="evidence" value="ECO:0007669"/>
    <property type="project" value="TreeGrafter"/>
</dbReference>